<dbReference type="EMBL" id="FXAM01000001">
    <property type="protein sequence ID" value="SMF97140.1"/>
    <property type="molecule type" value="Genomic_DNA"/>
</dbReference>
<dbReference type="InterPro" id="IPR006062">
    <property type="entry name" value="His_biosynth"/>
</dbReference>
<dbReference type="GO" id="GO:0000105">
    <property type="term" value="P:L-histidine biosynthetic process"/>
    <property type="evidence" value="ECO:0007669"/>
    <property type="project" value="UniProtKB-KW"/>
</dbReference>
<protein>
    <submittedName>
        <fullName evidence="6">Phosphoribosylformimino-5-aminoimidazole carboxamide ribotide isomerase</fullName>
    </submittedName>
</protein>
<comment type="similarity">
    <text evidence="1 5">Belongs to the HisA/HisF family.</text>
</comment>
<reference evidence="6 7" key="1">
    <citation type="submission" date="2016-12" db="EMBL/GenBank/DDBJ databases">
        <authorList>
            <person name="Song W.-J."/>
            <person name="Kurnit D.M."/>
        </authorList>
    </citation>
    <scope>NUCLEOTIDE SEQUENCE [LARGE SCALE GENOMIC DNA]</scope>
    <source>
        <strain evidence="6 7">175</strain>
    </source>
</reference>
<keyword evidence="6" id="KW-0413">Isomerase</keyword>
<evidence type="ECO:0000256" key="1">
    <source>
        <dbReference type="ARBA" id="ARBA00009667"/>
    </source>
</evidence>
<evidence type="ECO:0000256" key="3">
    <source>
        <dbReference type="ARBA" id="ARBA00023102"/>
    </source>
</evidence>
<proteinExistence type="inferred from homology"/>
<dbReference type="OrthoDB" id="8535539at2"/>
<evidence type="ECO:0000313" key="6">
    <source>
        <dbReference type="EMBL" id="SMF97140.1"/>
    </source>
</evidence>
<dbReference type="Pfam" id="PF00977">
    <property type="entry name" value="His_biosynth"/>
    <property type="match status" value="1"/>
</dbReference>
<keyword evidence="7" id="KW-1185">Reference proteome</keyword>
<dbReference type="STRING" id="1760988.SAMN02949497_4559"/>
<evidence type="ECO:0000256" key="2">
    <source>
        <dbReference type="ARBA" id="ARBA00022605"/>
    </source>
</evidence>
<sequence length="228" mass="24132">MEIIPVIDLMNGRAVHAVRGRRENYRPLQSPLCPSAEPRAVLEGLLGLHAFKTVYLADLDALMGKPRQTAVVSGLLRAFPGVCFWIDAGLPEPGWAWPEGRGVVVIGSESLGVEISALPDARTTPFILSLDFQGGGLLGPSALPDRPDLWPERVILMSLARVGSGAGPDRARLGQFIRNHPGHRFVAAGGVRDARDLAALEVLGVSQVLMASALHSGAVDGAVLGRFG</sequence>
<dbReference type="CDD" id="cd04723">
    <property type="entry name" value="HisA_HisF"/>
    <property type="match status" value="1"/>
</dbReference>
<dbReference type="AlphaFoldDB" id="A0A1Y6D3Z3"/>
<dbReference type="InterPro" id="IPR011060">
    <property type="entry name" value="RibuloseP-bd_barrel"/>
</dbReference>
<accession>A0A1Y6D3Z3</accession>
<dbReference type="RefSeq" id="WP_085215958.1">
    <property type="nucleotide sequence ID" value="NZ_FXAM01000001.1"/>
</dbReference>
<organism evidence="6 7">
    <name type="scientific">Methylomagnum ishizawai</name>
    <dbReference type="NCBI Taxonomy" id="1760988"/>
    <lineage>
        <taxon>Bacteria</taxon>
        <taxon>Pseudomonadati</taxon>
        <taxon>Pseudomonadota</taxon>
        <taxon>Gammaproteobacteria</taxon>
        <taxon>Methylococcales</taxon>
        <taxon>Methylococcaceae</taxon>
        <taxon>Methylomagnum</taxon>
    </lineage>
</organism>
<evidence type="ECO:0000256" key="5">
    <source>
        <dbReference type="RuleBase" id="RU003657"/>
    </source>
</evidence>
<gene>
    <name evidence="6" type="ORF">SAMN02949497_4559</name>
</gene>
<name>A0A1Y6D3Z3_9GAMM</name>
<comment type="pathway">
    <text evidence="4">Amino-acid biosynthesis.</text>
</comment>
<dbReference type="InterPro" id="IPR013785">
    <property type="entry name" value="Aldolase_TIM"/>
</dbReference>
<dbReference type="SUPFAM" id="SSF51366">
    <property type="entry name" value="Ribulose-phoshate binding barrel"/>
    <property type="match status" value="1"/>
</dbReference>
<dbReference type="Proteomes" id="UP000192923">
    <property type="component" value="Unassembled WGS sequence"/>
</dbReference>
<keyword evidence="3 5" id="KW-0368">Histidine biosynthesis</keyword>
<evidence type="ECO:0000313" key="7">
    <source>
        <dbReference type="Proteomes" id="UP000192923"/>
    </source>
</evidence>
<keyword evidence="2 5" id="KW-0028">Amino-acid biosynthesis</keyword>
<dbReference type="Gene3D" id="3.20.20.70">
    <property type="entry name" value="Aldolase class I"/>
    <property type="match status" value="1"/>
</dbReference>
<dbReference type="GO" id="GO:0016853">
    <property type="term" value="F:isomerase activity"/>
    <property type="evidence" value="ECO:0007669"/>
    <property type="project" value="UniProtKB-KW"/>
</dbReference>
<evidence type="ECO:0000256" key="4">
    <source>
        <dbReference type="ARBA" id="ARBA00029440"/>
    </source>
</evidence>